<protein>
    <submittedName>
        <fullName evidence="7">Probable E3 ubiquitin-protein ligase RHA1A</fullName>
    </submittedName>
</protein>
<reference evidence="7" key="1">
    <citation type="submission" date="2025-08" db="UniProtKB">
        <authorList>
            <consortium name="RefSeq"/>
        </authorList>
    </citation>
    <scope>IDENTIFICATION</scope>
    <source>
        <tissue evidence="7">Seedling</tissue>
    </source>
</reference>
<evidence type="ECO:0000313" key="7">
    <source>
        <dbReference type="RefSeq" id="XP_015878604.2"/>
    </source>
</evidence>
<dbReference type="PANTHER" id="PTHR45969">
    <property type="entry name" value="RING ZINC FINGER PROTEIN-RELATED"/>
    <property type="match status" value="1"/>
</dbReference>
<dbReference type="InParanoid" id="A0A6P3ZIL7"/>
<evidence type="ECO:0000256" key="4">
    <source>
        <dbReference type="PROSITE-ProRule" id="PRU00175"/>
    </source>
</evidence>
<dbReference type="RefSeq" id="XP_015878604.2">
    <property type="nucleotide sequence ID" value="XM_016023118.3"/>
</dbReference>
<dbReference type="GO" id="GO:0061630">
    <property type="term" value="F:ubiquitin protein ligase activity"/>
    <property type="evidence" value="ECO:0007669"/>
    <property type="project" value="TreeGrafter"/>
</dbReference>
<dbReference type="InterPro" id="IPR001841">
    <property type="entry name" value="Znf_RING"/>
</dbReference>
<gene>
    <name evidence="7" type="primary">LOC107414907</name>
</gene>
<dbReference type="Proteomes" id="UP001652623">
    <property type="component" value="Chromosome 8"/>
</dbReference>
<evidence type="ECO:0000256" key="3">
    <source>
        <dbReference type="ARBA" id="ARBA00022833"/>
    </source>
</evidence>
<dbReference type="SUPFAM" id="SSF57850">
    <property type="entry name" value="RING/U-box"/>
    <property type="match status" value="1"/>
</dbReference>
<dbReference type="AlphaFoldDB" id="A0A6P3ZIL7"/>
<dbReference type="Pfam" id="PF13639">
    <property type="entry name" value="zf-RING_2"/>
    <property type="match status" value="1"/>
</dbReference>
<dbReference type="GO" id="GO:0016567">
    <property type="term" value="P:protein ubiquitination"/>
    <property type="evidence" value="ECO:0007669"/>
    <property type="project" value="TreeGrafter"/>
</dbReference>
<proteinExistence type="predicted"/>
<dbReference type="Gene3D" id="3.30.40.10">
    <property type="entry name" value="Zinc/RING finger domain, C3HC4 (zinc finger)"/>
    <property type="match status" value="1"/>
</dbReference>
<dbReference type="KEGG" id="zju:107414907"/>
<keyword evidence="6" id="KW-1185">Reference proteome</keyword>
<keyword evidence="1" id="KW-0479">Metal-binding</keyword>
<evidence type="ECO:0000256" key="1">
    <source>
        <dbReference type="ARBA" id="ARBA00022723"/>
    </source>
</evidence>
<name>A0A6P3ZIL7_ZIZJJ</name>
<dbReference type="PANTHER" id="PTHR45969:SF81">
    <property type="entry name" value="OS08G0157400 PROTEIN"/>
    <property type="match status" value="1"/>
</dbReference>
<feature type="domain" description="RING-type" evidence="5">
    <location>
        <begin position="112"/>
        <end position="155"/>
    </location>
</feature>
<sequence length="196" mass="22877">MVFIPRLLKLSTFQNFRLQHAKDIVLISIFMLYHHLHLLIKSCTDYCYSSKLESTTNDHDDHLPDQEQVTVSTLSQLPLQSLELEKQIPAMEYCLFLKKTGKDNDQEKECVCIVCMNRIERKHEVRMLCNCCHVFQRACMDSWIGEGKRTCPLCRSKLLGHGGQEEDDHEQVGFGGDLWRVEEMFALFDDDFFMGH</sequence>
<organism evidence="6 7">
    <name type="scientific">Ziziphus jujuba</name>
    <name type="common">Chinese jujube</name>
    <name type="synonym">Ziziphus sativa</name>
    <dbReference type="NCBI Taxonomy" id="326968"/>
    <lineage>
        <taxon>Eukaryota</taxon>
        <taxon>Viridiplantae</taxon>
        <taxon>Streptophyta</taxon>
        <taxon>Embryophyta</taxon>
        <taxon>Tracheophyta</taxon>
        <taxon>Spermatophyta</taxon>
        <taxon>Magnoliopsida</taxon>
        <taxon>eudicotyledons</taxon>
        <taxon>Gunneridae</taxon>
        <taxon>Pentapetalae</taxon>
        <taxon>rosids</taxon>
        <taxon>fabids</taxon>
        <taxon>Rosales</taxon>
        <taxon>Rhamnaceae</taxon>
        <taxon>Paliureae</taxon>
        <taxon>Ziziphus</taxon>
    </lineage>
</organism>
<keyword evidence="3" id="KW-0862">Zinc</keyword>
<keyword evidence="2 4" id="KW-0863">Zinc-finger</keyword>
<evidence type="ECO:0000313" key="6">
    <source>
        <dbReference type="Proteomes" id="UP001652623"/>
    </source>
</evidence>
<dbReference type="GeneID" id="107414907"/>
<dbReference type="InterPro" id="IPR013083">
    <property type="entry name" value="Znf_RING/FYVE/PHD"/>
</dbReference>
<evidence type="ECO:0000256" key="2">
    <source>
        <dbReference type="ARBA" id="ARBA00022771"/>
    </source>
</evidence>
<evidence type="ECO:0000259" key="5">
    <source>
        <dbReference type="PROSITE" id="PS50089"/>
    </source>
</evidence>
<accession>A0A6P3ZIL7</accession>
<dbReference type="GO" id="GO:0008270">
    <property type="term" value="F:zinc ion binding"/>
    <property type="evidence" value="ECO:0007669"/>
    <property type="project" value="UniProtKB-KW"/>
</dbReference>
<dbReference type="PROSITE" id="PS50089">
    <property type="entry name" value="ZF_RING_2"/>
    <property type="match status" value="1"/>
</dbReference>